<dbReference type="AlphaFoldDB" id="A0A0N8H4M2"/>
<comment type="caution">
    <text evidence="1">The sequence shown here is derived from an EMBL/GenBank/DDBJ whole genome shotgun (WGS) entry which is preliminary data.</text>
</comment>
<evidence type="ECO:0000313" key="2">
    <source>
        <dbReference type="Proteomes" id="UP000050280"/>
    </source>
</evidence>
<evidence type="ECO:0008006" key="3">
    <source>
        <dbReference type="Google" id="ProtNLM"/>
    </source>
</evidence>
<organism evidence="1 2">
    <name type="scientific">Croceitalea dokdonensis DOKDO 023</name>
    <dbReference type="NCBI Taxonomy" id="1300341"/>
    <lineage>
        <taxon>Bacteria</taxon>
        <taxon>Pseudomonadati</taxon>
        <taxon>Bacteroidota</taxon>
        <taxon>Flavobacteriia</taxon>
        <taxon>Flavobacteriales</taxon>
        <taxon>Flavobacteriaceae</taxon>
        <taxon>Croceitalea</taxon>
    </lineage>
</organism>
<dbReference type="OrthoDB" id="5496093at2"/>
<proteinExistence type="predicted"/>
<keyword evidence="2" id="KW-1185">Reference proteome</keyword>
<protein>
    <recommendedName>
        <fullName evidence="3">Septum formation inhibitor Maf</fullName>
    </recommendedName>
</protein>
<gene>
    <name evidence="1" type="ORF">I595_670</name>
</gene>
<name>A0A0N8H4M2_9FLAO</name>
<accession>A0A0N8H4M2</accession>
<sequence length="314" mass="36129">MKSHINIISIVFCFFFILGNLFSCKEQPKKLESKEMALHTAANVANIPPKRNLSQEFKKYWYSGDAEITSYTLEQERYGELRNGTAVLIYVTEPFLPEEQVKADGNHQDNVPVLKLNATKNYLTGIYPYSIMSSTFYPVHDNQHALKSSLSVQEWCGHVYAQLNNRDKFEFIQHSYFEGEADETYSMDKAWLENEIWTKIRIHPKGLPTGTITMVPSLEYFRVKHADVQAMEAIATLEVNGDISTYTVAYTNDSRKLTINFSTDFPHSIESWTEAYNSRDKKMISRGVKMKSLKTPYWGQNSNAFLHLRDSLGL</sequence>
<dbReference type="RefSeq" id="WP_054557898.1">
    <property type="nucleotide sequence ID" value="NZ_LDJX01000001.1"/>
</dbReference>
<dbReference type="STRING" id="1300341.I595_670"/>
<dbReference type="EMBL" id="LDJX01000001">
    <property type="protein sequence ID" value="KPM33764.1"/>
    <property type="molecule type" value="Genomic_DNA"/>
</dbReference>
<evidence type="ECO:0000313" key="1">
    <source>
        <dbReference type="EMBL" id="KPM33764.1"/>
    </source>
</evidence>
<reference evidence="1 2" key="1">
    <citation type="submission" date="2015-09" db="EMBL/GenBank/DDBJ databases">
        <title>Genome sequence of the marine flavobacterium Croceitalea dokdonensis DOKDO 023 that contains proton- and sodium-pumping rhodopsins.</title>
        <authorList>
            <person name="Kwon S.-K."/>
            <person name="Lee H.K."/>
            <person name="Kwak M.-J."/>
            <person name="Kim J.F."/>
        </authorList>
    </citation>
    <scope>NUCLEOTIDE SEQUENCE [LARGE SCALE GENOMIC DNA]</scope>
    <source>
        <strain evidence="1 2">DOKDO 023</strain>
    </source>
</reference>
<dbReference type="PATRIC" id="fig|1300341.3.peg.662"/>
<dbReference type="Proteomes" id="UP000050280">
    <property type="component" value="Unassembled WGS sequence"/>
</dbReference>